<sequence>MEIAKKNDLNDGWGGRNADICEQSIGLRRELARNYSPESLAWAFIQLSKLNSNDIINKQLLVIHEAYILRSHIQSQSNLTSCLCLCIPFVSNNCNAFIVELTPSSSITQILEQLPTNTLPCVCNHSITFQQLYKFSTNSNNTNNILLSSFRTKHSAPVQIGDGHFAKVYSCHRRTLQCSHQLKQSGLSLNESFRCEICLTLLDTNSEKLSDFSFGFETKRFAVKVMEIEDNVHDRIRVAREVRLLRECQSESVTRLIDVVVDENRASLVLEMFHGGDLWKVLQNITAPFLCEADVRKIAKGICHALVVLRKRSVVHRDIKPGNIFCTAAHPASHMFRVKIGDFGMAERLMESRKCQVQKANNDQESRRSEKDSTVKTRAPFPIRTGVRGTPKYTAPEVIRGLKVDCAADMWSFGVVLYLLLTGHFPFDGRNRAVILDSVLDGKVEWERGRWSHVSVQAKNLVKRMLLNMPAYRIVPDQMLEHPWFKLDESALRNRHIVADWRRLRRPVLP</sequence>
<dbReference type="PANTHER" id="PTHR24347">
    <property type="entry name" value="SERINE/THREONINE-PROTEIN KINASE"/>
    <property type="match status" value="1"/>
</dbReference>
<dbReference type="InterPro" id="IPR011009">
    <property type="entry name" value="Kinase-like_dom_sf"/>
</dbReference>
<feature type="region of interest" description="Disordered" evidence="1">
    <location>
        <begin position="356"/>
        <end position="376"/>
    </location>
</feature>
<dbReference type="SMART" id="SM00220">
    <property type="entry name" value="S_TKc"/>
    <property type="match status" value="1"/>
</dbReference>
<dbReference type="SUPFAM" id="SSF56112">
    <property type="entry name" value="Protein kinase-like (PK-like)"/>
    <property type="match status" value="1"/>
</dbReference>
<dbReference type="InterPro" id="IPR000719">
    <property type="entry name" value="Prot_kinase_dom"/>
</dbReference>
<accession>A0A7S0ZCT6</accession>
<dbReference type="Gene3D" id="1.10.510.10">
    <property type="entry name" value="Transferase(Phosphotransferase) domain 1"/>
    <property type="match status" value="1"/>
</dbReference>
<dbReference type="EMBL" id="HBFP01003056">
    <property type="protein sequence ID" value="CAD8817784.1"/>
    <property type="molecule type" value="Transcribed_RNA"/>
</dbReference>
<dbReference type="AlphaFoldDB" id="A0A7S0ZCT6"/>
<evidence type="ECO:0000259" key="2">
    <source>
        <dbReference type="PROSITE" id="PS50011"/>
    </source>
</evidence>
<dbReference type="InterPro" id="IPR008271">
    <property type="entry name" value="Ser/Thr_kinase_AS"/>
</dbReference>
<dbReference type="GO" id="GO:0004672">
    <property type="term" value="F:protein kinase activity"/>
    <property type="evidence" value="ECO:0007669"/>
    <property type="project" value="InterPro"/>
</dbReference>
<organism evidence="3">
    <name type="scientific">Timspurckia oligopyrenoides</name>
    <dbReference type="NCBI Taxonomy" id="708627"/>
    <lineage>
        <taxon>Eukaryota</taxon>
        <taxon>Rhodophyta</taxon>
        <taxon>Bangiophyceae</taxon>
        <taxon>Porphyridiales</taxon>
        <taxon>Porphyridiaceae</taxon>
        <taxon>Timspurckia</taxon>
    </lineage>
</organism>
<reference evidence="3" key="1">
    <citation type="submission" date="2021-01" db="EMBL/GenBank/DDBJ databases">
        <authorList>
            <person name="Corre E."/>
            <person name="Pelletier E."/>
            <person name="Niang G."/>
            <person name="Scheremetjew M."/>
            <person name="Finn R."/>
            <person name="Kale V."/>
            <person name="Holt S."/>
            <person name="Cochrane G."/>
            <person name="Meng A."/>
            <person name="Brown T."/>
            <person name="Cohen L."/>
        </authorList>
    </citation>
    <scope>NUCLEOTIDE SEQUENCE</scope>
    <source>
        <strain evidence="3">CCMP3278</strain>
    </source>
</reference>
<feature type="compositionally biased region" description="Basic and acidic residues" evidence="1">
    <location>
        <begin position="362"/>
        <end position="375"/>
    </location>
</feature>
<evidence type="ECO:0000313" key="3">
    <source>
        <dbReference type="EMBL" id="CAD8817784.1"/>
    </source>
</evidence>
<name>A0A7S0ZCT6_9RHOD</name>
<dbReference type="Pfam" id="PF00069">
    <property type="entry name" value="Pkinase"/>
    <property type="match status" value="1"/>
</dbReference>
<gene>
    <name evidence="3" type="ORF">TOLI1172_LOCUS2173</name>
</gene>
<evidence type="ECO:0000256" key="1">
    <source>
        <dbReference type="SAM" id="MobiDB-lite"/>
    </source>
</evidence>
<dbReference type="GO" id="GO:0005524">
    <property type="term" value="F:ATP binding"/>
    <property type="evidence" value="ECO:0007669"/>
    <property type="project" value="InterPro"/>
</dbReference>
<dbReference type="PROSITE" id="PS00108">
    <property type="entry name" value="PROTEIN_KINASE_ST"/>
    <property type="match status" value="1"/>
</dbReference>
<feature type="domain" description="Protein kinase" evidence="2">
    <location>
        <begin position="154"/>
        <end position="485"/>
    </location>
</feature>
<dbReference type="PROSITE" id="PS50011">
    <property type="entry name" value="PROTEIN_KINASE_DOM"/>
    <property type="match status" value="1"/>
</dbReference>
<proteinExistence type="predicted"/>
<protein>
    <recommendedName>
        <fullName evidence="2">Protein kinase domain-containing protein</fullName>
    </recommendedName>
</protein>